<dbReference type="RefSeq" id="WP_186874849.1">
    <property type="nucleotide sequence ID" value="NZ_JACOPF010000001.1"/>
</dbReference>
<accession>A0A923LH74</accession>
<keyword evidence="3" id="KW-1185">Reference proteome</keyword>
<keyword evidence="1" id="KW-0175">Coiled coil</keyword>
<organism evidence="2 3">
    <name type="scientific">Mediterraneibacter hominis</name>
    <dbReference type="NCBI Taxonomy" id="2763054"/>
    <lineage>
        <taxon>Bacteria</taxon>
        <taxon>Bacillati</taxon>
        <taxon>Bacillota</taxon>
        <taxon>Clostridia</taxon>
        <taxon>Lachnospirales</taxon>
        <taxon>Lachnospiraceae</taxon>
        <taxon>Mediterraneibacter</taxon>
    </lineage>
</organism>
<gene>
    <name evidence="2" type="ORF">H8S37_04660</name>
</gene>
<dbReference type="AlphaFoldDB" id="A0A923LH74"/>
<sequence>MAGRRKKVSEKDYDALIKSSEGKIAKLVEDTKAERLVLRQLKKDKAKYEAQKAAKAAEKEKEELVEMIVKSGKTIDEIKELLLK</sequence>
<protein>
    <submittedName>
        <fullName evidence="2">Uncharacterized protein</fullName>
    </submittedName>
</protein>
<feature type="coiled-coil region" evidence="1">
    <location>
        <begin position="38"/>
        <end position="67"/>
    </location>
</feature>
<evidence type="ECO:0000313" key="2">
    <source>
        <dbReference type="EMBL" id="MBC5688220.1"/>
    </source>
</evidence>
<proteinExistence type="predicted"/>
<name>A0A923LH74_9FIRM</name>
<evidence type="ECO:0000256" key="1">
    <source>
        <dbReference type="SAM" id="Coils"/>
    </source>
</evidence>
<dbReference type="EMBL" id="JACOPF010000001">
    <property type="protein sequence ID" value="MBC5688220.1"/>
    <property type="molecule type" value="Genomic_DNA"/>
</dbReference>
<reference evidence="2" key="1">
    <citation type="submission" date="2020-08" db="EMBL/GenBank/DDBJ databases">
        <title>Genome public.</title>
        <authorList>
            <person name="Liu C."/>
            <person name="Sun Q."/>
        </authorList>
    </citation>
    <scope>NUCLEOTIDE SEQUENCE</scope>
    <source>
        <strain evidence="2">NSJ-55</strain>
    </source>
</reference>
<dbReference type="Proteomes" id="UP000652477">
    <property type="component" value="Unassembled WGS sequence"/>
</dbReference>
<evidence type="ECO:0000313" key="3">
    <source>
        <dbReference type="Proteomes" id="UP000652477"/>
    </source>
</evidence>
<comment type="caution">
    <text evidence="2">The sequence shown here is derived from an EMBL/GenBank/DDBJ whole genome shotgun (WGS) entry which is preliminary data.</text>
</comment>